<keyword evidence="3" id="KW-0378">Hydrolase</keyword>
<keyword evidence="7" id="KW-1185">Reference proteome</keyword>
<evidence type="ECO:0000256" key="3">
    <source>
        <dbReference type="RuleBase" id="RU366020"/>
    </source>
</evidence>
<dbReference type="PANTHER" id="PTHR12320">
    <property type="entry name" value="PROTEIN PHOSPHATASE 2C"/>
    <property type="match status" value="1"/>
</dbReference>
<proteinExistence type="inferred from homology"/>
<feature type="region of interest" description="Disordered" evidence="4">
    <location>
        <begin position="83"/>
        <end position="102"/>
    </location>
</feature>
<feature type="compositionally biased region" description="Basic and acidic residues" evidence="4">
    <location>
        <begin position="93"/>
        <end position="102"/>
    </location>
</feature>
<dbReference type="SMART" id="SM00332">
    <property type="entry name" value="PP2Cc"/>
    <property type="match status" value="1"/>
</dbReference>
<comment type="similarity">
    <text evidence="3">Belongs to the PP2C family.</text>
</comment>
<dbReference type="CDD" id="cd00143">
    <property type="entry name" value="PP2Cc"/>
    <property type="match status" value="1"/>
</dbReference>
<dbReference type="Pfam" id="PF07228">
    <property type="entry name" value="SpoIIE"/>
    <property type="match status" value="1"/>
</dbReference>
<dbReference type="SUPFAM" id="SSF81606">
    <property type="entry name" value="PP2C-like"/>
    <property type="match status" value="1"/>
</dbReference>
<keyword evidence="3" id="KW-0460">Magnesium</keyword>
<comment type="cofactor">
    <cofactor evidence="3">
        <name>Mn(2+)</name>
        <dbReference type="ChEBI" id="CHEBI:29035"/>
    </cofactor>
</comment>
<dbReference type="InterPro" id="IPR039123">
    <property type="entry name" value="PPTC7"/>
</dbReference>
<comment type="catalytic activity">
    <reaction evidence="2 3">
        <text>O-phospho-L-threonyl-[protein] + H2O = L-threonyl-[protein] + phosphate</text>
        <dbReference type="Rhea" id="RHEA:47004"/>
        <dbReference type="Rhea" id="RHEA-COMP:11060"/>
        <dbReference type="Rhea" id="RHEA-COMP:11605"/>
        <dbReference type="ChEBI" id="CHEBI:15377"/>
        <dbReference type="ChEBI" id="CHEBI:30013"/>
        <dbReference type="ChEBI" id="CHEBI:43474"/>
        <dbReference type="ChEBI" id="CHEBI:61977"/>
        <dbReference type="EC" id="3.1.3.16"/>
    </reaction>
</comment>
<evidence type="ECO:0000256" key="1">
    <source>
        <dbReference type="ARBA" id="ARBA00047761"/>
    </source>
</evidence>
<evidence type="ECO:0000313" key="7">
    <source>
        <dbReference type="Proteomes" id="UP001180020"/>
    </source>
</evidence>
<gene>
    <name evidence="6" type="primary">BIPP2C1</name>
    <name evidence="6" type="ORF">QJS10_CPB18g01234</name>
</gene>
<dbReference type="GO" id="GO:0046872">
    <property type="term" value="F:metal ion binding"/>
    <property type="evidence" value="ECO:0007669"/>
    <property type="project" value="UniProtKB-UniRule"/>
</dbReference>
<dbReference type="PANTHER" id="PTHR12320:SF1">
    <property type="entry name" value="PROTEIN PHOSPHATASE PTC7 HOMOLOG"/>
    <property type="match status" value="1"/>
</dbReference>
<name>A0AAV9CQ11_ACOCL</name>
<dbReference type="PROSITE" id="PS51746">
    <property type="entry name" value="PPM_2"/>
    <property type="match status" value="1"/>
</dbReference>
<keyword evidence="3" id="KW-0464">Manganese</keyword>
<accession>A0AAV9CQ11</accession>
<comment type="caution">
    <text evidence="6">The sequence shown here is derived from an EMBL/GenBank/DDBJ whole genome shotgun (WGS) entry which is preliminary data.</text>
</comment>
<evidence type="ECO:0000313" key="6">
    <source>
        <dbReference type="EMBL" id="KAK1290907.1"/>
    </source>
</evidence>
<dbReference type="EC" id="3.1.3.16" evidence="3"/>
<feature type="compositionally biased region" description="Polar residues" evidence="4">
    <location>
        <begin position="293"/>
        <end position="311"/>
    </location>
</feature>
<dbReference type="InterPro" id="IPR001932">
    <property type="entry name" value="PPM-type_phosphatase-like_dom"/>
</dbReference>
<evidence type="ECO:0000256" key="4">
    <source>
        <dbReference type="SAM" id="MobiDB-lite"/>
    </source>
</evidence>
<comment type="catalytic activity">
    <reaction evidence="1 3">
        <text>O-phospho-L-seryl-[protein] + H2O = L-seryl-[protein] + phosphate</text>
        <dbReference type="Rhea" id="RHEA:20629"/>
        <dbReference type="Rhea" id="RHEA-COMP:9863"/>
        <dbReference type="Rhea" id="RHEA-COMP:11604"/>
        <dbReference type="ChEBI" id="CHEBI:15377"/>
        <dbReference type="ChEBI" id="CHEBI:29999"/>
        <dbReference type="ChEBI" id="CHEBI:43474"/>
        <dbReference type="ChEBI" id="CHEBI:83421"/>
        <dbReference type="EC" id="3.1.3.16"/>
    </reaction>
</comment>
<evidence type="ECO:0000256" key="2">
    <source>
        <dbReference type="ARBA" id="ARBA00048336"/>
    </source>
</evidence>
<dbReference type="InterPro" id="IPR036457">
    <property type="entry name" value="PPM-type-like_dom_sf"/>
</dbReference>
<organism evidence="6 7">
    <name type="scientific">Acorus calamus</name>
    <name type="common">Sweet flag</name>
    <dbReference type="NCBI Taxonomy" id="4465"/>
    <lineage>
        <taxon>Eukaryota</taxon>
        <taxon>Viridiplantae</taxon>
        <taxon>Streptophyta</taxon>
        <taxon>Embryophyta</taxon>
        <taxon>Tracheophyta</taxon>
        <taxon>Spermatophyta</taxon>
        <taxon>Magnoliopsida</taxon>
        <taxon>Liliopsida</taxon>
        <taxon>Acoraceae</taxon>
        <taxon>Acorus</taxon>
    </lineage>
</organism>
<feature type="region of interest" description="Disordered" evidence="4">
    <location>
        <begin position="280"/>
        <end position="316"/>
    </location>
</feature>
<feature type="domain" description="PPM-type phosphatase" evidence="5">
    <location>
        <begin position="326"/>
        <end position="564"/>
    </location>
</feature>
<reference evidence="6" key="1">
    <citation type="journal article" date="2023" name="Nat. Commun.">
        <title>Diploid and tetraploid genomes of Acorus and the evolution of monocots.</title>
        <authorList>
            <person name="Ma L."/>
            <person name="Liu K.W."/>
            <person name="Li Z."/>
            <person name="Hsiao Y.Y."/>
            <person name="Qi Y."/>
            <person name="Fu T."/>
            <person name="Tang G.D."/>
            <person name="Zhang D."/>
            <person name="Sun W.H."/>
            <person name="Liu D.K."/>
            <person name="Li Y."/>
            <person name="Chen G.Z."/>
            <person name="Liu X.D."/>
            <person name="Liao X.Y."/>
            <person name="Jiang Y.T."/>
            <person name="Yu X."/>
            <person name="Hao Y."/>
            <person name="Huang J."/>
            <person name="Zhao X.W."/>
            <person name="Ke S."/>
            <person name="Chen Y.Y."/>
            <person name="Wu W.L."/>
            <person name="Hsu J.L."/>
            <person name="Lin Y.F."/>
            <person name="Huang M.D."/>
            <person name="Li C.Y."/>
            <person name="Huang L."/>
            <person name="Wang Z.W."/>
            <person name="Zhao X."/>
            <person name="Zhong W.Y."/>
            <person name="Peng D.H."/>
            <person name="Ahmad S."/>
            <person name="Lan S."/>
            <person name="Zhang J.S."/>
            <person name="Tsai W.C."/>
            <person name="Van de Peer Y."/>
            <person name="Liu Z.J."/>
        </authorList>
    </citation>
    <scope>NUCLEOTIDE SEQUENCE</scope>
    <source>
        <strain evidence="6">CP</strain>
    </source>
</reference>
<keyword evidence="3" id="KW-0479">Metal-binding</keyword>
<keyword evidence="3" id="KW-0904">Protein phosphatase</keyword>
<dbReference type="AlphaFoldDB" id="A0AAV9CQ11"/>
<dbReference type="Gene3D" id="3.60.40.10">
    <property type="entry name" value="PPM-type phosphatase domain"/>
    <property type="match status" value="2"/>
</dbReference>
<comment type="cofactor">
    <cofactor evidence="3">
        <name>Mg(2+)</name>
        <dbReference type="ChEBI" id="CHEBI:18420"/>
    </cofactor>
</comment>
<dbReference type="EMBL" id="JAUJYO010000018">
    <property type="protein sequence ID" value="KAK1290907.1"/>
    <property type="molecule type" value="Genomic_DNA"/>
</dbReference>
<reference evidence="6" key="2">
    <citation type="submission" date="2023-06" db="EMBL/GenBank/DDBJ databases">
        <authorList>
            <person name="Ma L."/>
            <person name="Liu K.-W."/>
            <person name="Li Z."/>
            <person name="Hsiao Y.-Y."/>
            <person name="Qi Y."/>
            <person name="Fu T."/>
            <person name="Tang G."/>
            <person name="Zhang D."/>
            <person name="Sun W.-H."/>
            <person name="Liu D.-K."/>
            <person name="Li Y."/>
            <person name="Chen G.-Z."/>
            <person name="Liu X.-D."/>
            <person name="Liao X.-Y."/>
            <person name="Jiang Y.-T."/>
            <person name="Yu X."/>
            <person name="Hao Y."/>
            <person name="Huang J."/>
            <person name="Zhao X.-W."/>
            <person name="Ke S."/>
            <person name="Chen Y.-Y."/>
            <person name="Wu W.-L."/>
            <person name="Hsu J.-L."/>
            <person name="Lin Y.-F."/>
            <person name="Huang M.-D."/>
            <person name="Li C.-Y."/>
            <person name="Huang L."/>
            <person name="Wang Z.-W."/>
            <person name="Zhao X."/>
            <person name="Zhong W.-Y."/>
            <person name="Peng D.-H."/>
            <person name="Ahmad S."/>
            <person name="Lan S."/>
            <person name="Zhang J.-S."/>
            <person name="Tsai W.-C."/>
            <person name="Van De Peer Y."/>
            <person name="Liu Z.-J."/>
        </authorList>
    </citation>
    <scope>NUCLEOTIDE SEQUENCE</scope>
    <source>
        <strain evidence="6">CP</strain>
        <tissue evidence="6">Leaves</tissue>
    </source>
</reference>
<protein>
    <recommendedName>
        <fullName evidence="3">Protein phosphatase</fullName>
        <ecNumber evidence="3">3.1.3.16</ecNumber>
    </recommendedName>
</protein>
<evidence type="ECO:0000259" key="5">
    <source>
        <dbReference type="PROSITE" id="PS51746"/>
    </source>
</evidence>
<sequence length="567" mass="60392">MAETFLWSLELRRCCPLLSFPTRSSLRAPPSVRRSAALRLLPWTPSPAVSASSAEVEIVSADERSDGSIVFRFGGPELEVAAEVSGDGAGESRQSDSDDDRSMIAEASEREALGERESGDTAIGGEELEIMVSVNLVNLETRTGVAETSDSESDLVAGDGFVDSEEKSFDVEEEDIDSGQAQMFGMDEGESQSEDGGLSSDSVKQVSICTMDDEPVGVESVGVREAAGFYEHKQKMVEALNNSMVASAESFLEQPTTSEVVPTNTPIMEKEFTPPISFQQENTEGDEQHNETMESTTSTLSQMPHTGSSSDPNKEMALSSPRLFLSSGAAILPHPSKALTGGEDAYFVAHENWLGVADGVGQWSLEGINAGLYARELMDNCARFVSELQTIPGTKPEEVLIRGSAVTRSPGSSTAVVSFCDGQVLHVANLGDSGFIIIRNGAVFKRSTPMLYGFNFPLQIQSGDDAAPLIETYAIDLHAGDVIITATDGLFDNLYEQEIAAIVLKSLQASLSPSEIAEFLVKRAQDIGKSASSRSPFADAAHAAGYSGYTGGKLDDVTVIVSIVQSS</sequence>
<dbReference type="GO" id="GO:0004722">
    <property type="term" value="F:protein serine/threonine phosphatase activity"/>
    <property type="evidence" value="ECO:0007669"/>
    <property type="project" value="UniProtKB-EC"/>
</dbReference>
<dbReference type="Proteomes" id="UP001180020">
    <property type="component" value="Unassembled WGS sequence"/>
</dbReference>
<dbReference type="SMART" id="SM00331">
    <property type="entry name" value="PP2C_SIG"/>
    <property type="match status" value="1"/>
</dbReference>